<reference evidence="6" key="1">
    <citation type="submission" date="2021-01" db="EMBL/GenBank/DDBJ databases">
        <title>Adiantum capillus-veneris genome.</title>
        <authorList>
            <person name="Fang Y."/>
            <person name="Liao Q."/>
        </authorList>
    </citation>
    <scope>NUCLEOTIDE SEQUENCE</scope>
    <source>
        <strain evidence="6">H3</strain>
        <tissue evidence="6">Leaf</tissue>
    </source>
</reference>
<dbReference type="CDD" id="cd00200">
    <property type="entry name" value="WD40"/>
    <property type="match status" value="1"/>
</dbReference>
<dbReference type="Gene3D" id="2.130.10.10">
    <property type="entry name" value="YVTN repeat-like/Quinoprotein amine dehydrogenase"/>
    <property type="match status" value="1"/>
</dbReference>
<dbReference type="OrthoDB" id="10255630at2759"/>
<dbReference type="FunFam" id="2.130.10.10:FF:000580">
    <property type="entry name" value="Guanine nucleotide-binding protein subunit beta"/>
    <property type="match status" value="1"/>
</dbReference>
<keyword evidence="4" id="KW-0807">Transducer</keyword>
<dbReference type="InterPro" id="IPR016346">
    <property type="entry name" value="G-protein_beta_1-5"/>
</dbReference>
<dbReference type="InterPro" id="IPR019775">
    <property type="entry name" value="WD40_repeat_CS"/>
</dbReference>
<dbReference type="GO" id="GO:0005886">
    <property type="term" value="C:plasma membrane"/>
    <property type="evidence" value="ECO:0007669"/>
    <property type="project" value="UniProtKB-ARBA"/>
</dbReference>
<evidence type="ECO:0000256" key="2">
    <source>
        <dbReference type="ARBA" id="ARBA00022574"/>
    </source>
</evidence>
<sequence length="451" mass="49181">MSLAELRERAFQASLQVKELKEQVLMRRAQLIDSDVASFAQQNDFSTTQLQPHDFVCCRTLQGHTGKVYALDWSQERDRIVSASQDGHLIVWNPLTSQKTHAIKLASSWVITCAFSSDGVAVASGGLDSICSVYVLNTQQEQPISDPKTLHGHKGYISCCKFVPKRDAQILTSSGDGTCALWEVESCQKVSVFGGDSSCGHSADVVSLSVNTKEPHIFVSGSCDRTAKLWDMRTASRATQTFQGHGGDVNTVQFLPDGLCFGTGSDDSTCKIFDTRTGHQLQQYKDSHLSSEGAKVNSIAFSISGRFLLAAYSNADSDCYIWDTLTAEKVGNLKDSPNPHTMPVSCIGLASDGSAVCTASWDRTLKVWASNERETQGVQHDGLRVTITLPLAYKPVYYKKFSLQAGTIKAIDKETTLHAIWTHLRGTSSNGQAFRQVASYRNRATGTAGNI</sequence>
<evidence type="ECO:0000256" key="3">
    <source>
        <dbReference type="ARBA" id="ARBA00022737"/>
    </source>
</evidence>
<gene>
    <name evidence="6" type="ORF">GOP47_0000173</name>
</gene>
<dbReference type="SMART" id="SM00320">
    <property type="entry name" value="WD40"/>
    <property type="match status" value="7"/>
</dbReference>
<feature type="repeat" description="WD" evidence="5">
    <location>
        <begin position="198"/>
        <end position="240"/>
    </location>
</feature>
<comment type="similarity">
    <text evidence="1">Belongs to the WD repeat G protein beta family.</text>
</comment>
<keyword evidence="2 5" id="KW-0853">WD repeat</keyword>
<dbReference type="PANTHER" id="PTHR19850">
    <property type="entry name" value="GUANINE NUCLEOTIDE-BINDING PROTEIN BETA G PROTEIN BETA"/>
    <property type="match status" value="1"/>
</dbReference>
<evidence type="ECO:0000256" key="1">
    <source>
        <dbReference type="ARBA" id="ARBA00009768"/>
    </source>
</evidence>
<dbReference type="InterPro" id="IPR036322">
    <property type="entry name" value="WD40_repeat_dom_sf"/>
</dbReference>
<keyword evidence="3" id="KW-0677">Repeat</keyword>
<protein>
    <recommendedName>
        <fullName evidence="8">Guanine nucleotide-binding protein subunit beta-like protein</fullName>
    </recommendedName>
</protein>
<proteinExistence type="inferred from homology"/>
<feature type="repeat" description="WD" evidence="5">
    <location>
        <begin position="242"/>
        <end position="283"/>
    </location>
</feature>
<accession>A0A9D4VDF4</accession>
<dbReference type="Proteomes" id="UP000886520">
    <property type="component" value="Chromosome 1"/>
</dbReference>
<dbReference type="InterPro" id="IPR020472">
    <property type="entry name" value="WD40_PAC1"/>
</dbReference>
<dbReference type="InterPro" id="IPR001632">
    <property type="entry name" value="WD40_G-protein_beta-like"/>
</dbReference>
<feature type="repeat" description="WD" evidence="5">
    <location>
        <begin position="150"/>
        <end position="192"/>
    </location>
</feature>
<dbReference type="InterPro" id="IPR015943">
    <property type="entry name" value="WD40/YVTN_repeat-like_dom_sf"/>
</dbReference>
<evidence type="ECO:0008006" key="8">
    <source>
        <dbReference type="Google" id="ProtNLM"/>
    </source>
</evidence>
<evidence type="ECO:0000313" key="7">
    <source>
        <dbReference type="Proteomes" id="UP000886520"/>
    </source>
</evidence>
<comment type="caution">
    <text evidence="6">The sequence shown here is derived from an EMBL/GenBank/DDBJ whole genome shotgun (WGS) entry which is preliminary data.</text>
</comment>
<evidence type="ECO:0000256" key="5">
    <source>
        <dbReference type="PROSITE-ProRule" id="PRU00221"/>
    </source>
</evidence>
<evidence type="ECO:0000313" key="6">
    <source>
        <dbReference type="EMBL" id="KAI5084004.1"/>
    </source>
</evidence>
<dbReference type="PROSITE" id="PS00678">
    <property type="entry name" value="WD_REPEATS_1"/>
    <property type="match status" value="1"/>
</dbReference>
<name>A0A9D4VDF4_ADICA</name>
<dbReference type="PROSITE" id="PS50082">
    <property type="entry name" value="WD_REPEATS_2"/>
    <property type="match status" value="5"/>
</dbReference>
<dbReference type="AlphaFoldDB" id="A0A9D4VDF4"/>
<dbReference type="SUPFAM" id="SSF50978">
    <property type="entry name" value="WD40 repeat-like"/>
    <property type="match status" value="1"/>
</dbReference>
<feature type="repeat" description="WD" evidence="5">
    <location>
        <begin position="337"/>
        <end position="368"/>
    </location>
</feature>
<dbReference type="EMBL" id="JABFUD020000001">
    <property type="protein sequence ID" value="KAI5084004.1"/>
    <property type="molecule type" value="Genomic_DNA"/>
</dbReference>
<keyword evidence="7" id="KW-1185">Reference proteome</keyword>
<dbReference type="InterPro" id="IPR001680">
    <property type="entry name" value="WD40_rpt"/>
</dbReference>
<feature type="repeat" description="WD" evidence="5">
    <location>
        <begin position="61"/>
        <end position="102"/>
    </location>
</feature>
<dbReference type="Pfam" id="PF25391">
    <property type="entry name" value="WD40_Gbeta"/>
    <property type="match status" value="1"/>
</dbReference>
<dbReference type="PRINTS" id="PR00320">
    <property type="entry name" value="GPROTEINBRPT"/>
</dbReference>
<dbReference type="PROSITE" id="PS50294">
    <property type="entry name" value="WD_REPEATS_REGION"/>
    <property type="match status" value="4"/>
</dbReference>
<organism evidence="6 7">
    <name type="scientific">Adiantum capillus-veneris</name>
    <name type="common">Maidenhair fern</name>
    <dbReference type="NCBI Taxonomy" id="13818"/>
    <lineage>
        <taxon>Eukaryota</taxon>
        <taxon>Viridiplantae</taxon>
        <taxon>Streptophyta</taxon>
        <taxon>Embryophyta</taxon>
        <taxon>Tracheophyta</taxon>
        <taxon>Polypodiopsida</taxon>
        <taxon>Polypodiidae</taxon>
        <taxon>Polypodiales</taxon>
        <taxon>Pteridineae</taxon>
        <taxon>Pteridaceae</taxon>
        <taxon>Vittarioideae</taxon>
        <taxon>Adiantum</taxon>
    </lineage>
</organism>
<dbReference type="GO" id="GO:0007165">
    <property type="term" value="P:signal transduction"/>
    <property type="evidence" value="ECO:0007669"/>
    <property type="project" value="UniProtKB-KW"/>
</dbReference>
<evidence type="ECO:0000256" key="4">
    <source>
        <dbReference type="ARBA" id="ARBA00023224"/>
    </source>
</evidence>
<dbReference type="PRINTS" id="PR00319">
    <property type="entry name" value="GPROTEINB"/>
</dbReference>